<reference evidence="1" key="1">
    <citation type="submission" date="2022-09" db="EMBL/GenBank/DDBJ databases">
        <title>Complete Genomes of Fervidibacillus albus and Fervidibacillus halotolerans isolated from tidal flat sediments.</title>
        <authorList>
            <person name="Kwon K.K."/>
            <person name="Yang S.-H."/>
            <person name="Park M.J."/>
            <person name="Oh H.-M."/>
        </authorList>
    </citation>
    <scope>NUCLEOTIDE SEQUENCE</scope>
    <source>
        <strain evidence="1">MEBiC13591</strain>
    </source>
</reference>
<name>A0A9E8LX32_9BACI</name>
<dbReference type="KEGG" id="faf:OE104_07705"/>
<gene>
    <name evidence="1" type="ORF">OE104_07705</name>
</gene>
<dbReference type="RefSeq" id="WP_275418989.1">
    <property type="nucleotide sequence ID" value="NZ_CP106878.1"/>
</dbReference>
<dbReference type="AlphaFoldDB" id="A0A9E8LX32"/>
<accession>A0A9E8LX32</accession>
<dbReference type="Proteomes" id="UP001164718">
    <property type="component" value="Chromosome"/>
</dbReference>
<sequence>MKKKILLGLGTVVLLVFSLSFYMYDQTKYTTFGTAMSDLKNKMESDNAKSFSLLIIQYFPTIEEYQQGIDYKYTKIEDEEQINRIFNRIVEETANMEVKETKKTRWFI</sequence>
<keyword evidence="2" id="KW-1185">Reference proteome</keyword>
<proteinExistence type="predicted"/>
<evidence type="ECO:0000313" key="2">
    <source>
        <dbReference type="Proteomes" id="UP001164718"/>
    </source>
</evidence>
<protein>
    <submittedName>
        <fullName evidence="1">Uncharacterized protein</fullName>
    </submittedName>
</protein>
<evidence type="ECO:0000313" key="1">
    <source>
        <dbReference type="EMBL" id="WAA11166.1"/>
    </source>
</evidence>
<dbReference type="EMBL" id="CP106878">
    <property type="protein sequence ID" value="WAA11166.1"/>
    <property type="molecule type" value="Genomic_DNA"/>
</dbReference>
<organism evidence="1 2">
    <name type="scientific">Fervidibacillus albus</name>
    <dbReference type="NCBI Taxonomy" id="2980026"/>
    <lineage>
        <taxon>Bacteria</taxon>
        <taxon>Bacillati</taxon>
        <taxon>Bacillota</taxon>
        <taxon>Bacilli</taxon>
        <taxon>Bacillales</taxon>
        <taxon>Bacillaceae</taxon>
        <taxon>Fervidibacillus</taxon>
    </lineage>
</organism>